<feature type="compositionally biased region" description="Pro residues" evidence="2">
    <location>
        <begin position="371"/>
        <end position="383"/>
    </location>
</feature>
<evidence type="ECO:0008006" key="7">
    <source>
        <dbReference type="Google" id="ProtNLM"/>
    </source>
</evidence>
<feature type="domain" description="DUF4139" evidence="3">
    <location>
        <begin position="207"/>
        <end position="723"/>
    </location>
</feature>
<feature type="coiled-coil region" evidence="1">
    <location>
        <begin position="140"/>
        <end position="174"/>
    </location>
</feature>
<comment type="caution">
    <text evidence="5">The sequence shown here is derived from an EMBL/GenBank/DDBJ whole genome shotgun (WGS) entry which is preliminary data.</text>
</comment>
<feature type="domain" description="DUF4140" evidence="4">
    <location>
        <begin position="16"/>
        <end position="110"/>
    </location>
</feature>
<protein>
    <recommendedName>
        <fullName evidence="7">DUF4139 domain-containing protein</fullName>
    </recommendedName>
</protein>
<dbReference type="Pfam" id="PF13600">
    <property type="entry name" value="DUF4140"/>
    <property type="match status" value="1"/>
</dbReference>
<dbReference type="PANTHER" id="PTHR31005:SF8">
    <property type="entry name" value="DUF4139 DOMAIN-CONTAINING PROTEIN"/>
    <property type="match status" value="1"/>
</dbReference>
<keyword evidence="1" id="KW-0175">Coiled coil</keyword>
<dbReference type="Pfam" id="PF13598">
    <property type="entry name" value="DUF4139"/>
    <property type="match status" value="1"/>
</dbReference>
<dbReference type="InterPro" id="IPR011935">
    <property type="entry name" value="CHP02231"/>
</dbReference>
<evidence type="ECO:0000313" key="5">
    <source>
        <dbReference type="EMBL" id="GAA4869548.1"/>
    </source>
</evidence>
<feature type="region of interest" description="Disordered" evidence="2">
    <location>
        <begin position="666"/>
        <end position="703"/>
    </location>
</feature>
<feature type="region of interest" description="Disordered" evidence="2">
    <location>
        <begin position="273"/>
        <end position="335"/>
    </location>
</feature>
<dbReference type="InterPro" id="IPR037291">
    <property type="entry name" value="DUF4139"/>
</dbReference>
<gene>
    <name evidence="5" type="ORF">GCM10023235_55360</name>
</gene>
<organism evidence="5 6">
    <name type="scientific">Kitasatospora terrestris</name>
    <dbReference type="NCBI Taxonomy" id="258051"/>
    <lineage>
        <taxon>Bacteria</taxon>
        <taxon>Bacillati</taxon>
        <taxon>Actinomycetota</taxon>
        <taxon>Actinomycetes</taxon>
        <taxon>Kitasatosporales</taxon>
        <taxon>Streptomycetaceae</taxon>
        <taxon>Kitasatospora</taxon>
    </lineage>
</organism>
<feature type="compositionally biased region" description="Low complexity" evidence="2">
    <location>
        <begin position="416"/>
        <end position="430"/>
    </location>
</feature>
<feature type="coiled-coil region" evidence="1">
    <location>
        <begin position="81"/>
        <end position="108"/>
    </location>
</feature>
<feature type="compositionally biased region" description="Pro residues" evidence="2">
    <location>
        <begin position="318"/>
        <end position="329"/>
    </location>
</feature>
<evidence type="ECO:0000256" key="2">
    <source>
        <dbReference type="SAM" id="MobiDB-lite"/>
    </source>
</evidence>
<evidence type="ECO:0000259" key="4">
    <source>
        <dbReference type="Pfam" id="PF13600"/>
    </source>
</evidence>
<feature type="compositionally biased region" description="Low complexity" evidence="2">
    <location>
        <begin position="447"/>
        <end position="456"/>
    </location>
</feature>
<evidence type="ECO:0000256" key="1">
    <source>
        <dbReference type="SAM" id="Coils"/>
    </source>
</evidence>
<evidence type="ECO:0000259" key="3">
    <source>
        <dbReference type="Pfam" id="PF13598"/>
    </source>
</evidence>
<reference evidence="6" key="1">
    <citation type="journal article" date="2019" name="Int. J. Syst. Evol. Microbiol.">
        <title>The Global Catalogue of Microorganisms (GCM) 10K type strain sequencing project: providing services to taxonomists for standard genome sequencing and annotation.</title>
        <authorList>
            <consortium name="The Broad Institute Genomics Platform"/>
            <consortium name="The Broad Institute Genome Sequencing Center for Infectious Disease"/>
            <person name="Wu L."/>
            <person name="Ma J."/>
        </authorList>
    </citation>
    <scope>NUCLEOTIDE SEQUENCE [LARGE SCALE GENOMIC DNA]</scope>
    <source>
        <strain evidence="6">JCM 13006</strain>
    </source>
</reference>
<sequence>MAAERSRVWESSLESVVVHAVGAVCRRRTAGVVPADGRVRVSGLPRVLGAGTLRARVVDGGGRVTEARVETEARPATARELPELRTRVEALREEYEALSERRSRHRARIDEVATLRPSPPPRREDEPHRRTPAEAWLDLADFVEARLTALHARLTELDEELRLAGHALAVAEDELARASTAGPSGALASGSVAALTVAGAGAGEVVLELEYVVPGARWVPSYRLSHRRGEAEGHLVLCASVAQLTGEDWSSVRLALSTADVARRTELPRLRSVRIGRRQPAPAPSGWREPPPGLADLFAGWDAAAKSAPARPARPRRATPPPPPQPQPYGAPAGYGGTGYGTGAYGSPGYAAPGFDSPEFLGDTAGGALPAPMPMPAPPPQIAPAPAAFAGPPPAPSGAAPEVTRSARPGGRTRSAPTLAAPAGFAAAAAPPAPSGPAAPGGGGPGAAAEAPTSGPHPSTAQLDYAALTLVGPDRSAADRGRLLADAKADPAEDEALRQANALHQSLPLPARAVSPRTSAGSFDYRYDAAAPADIPSDGTWHTVTVAELPVGLRTEYVCVPSVEEAVYATLVLSNSTGHALLAGPVEVTVDGDFLLTAALPTLAPGATREVGLGQAEGIRVARRTELRESSAGMLNSTTVLDHRVRIELVNNLARPALVEVRERVPVSSESDVRIEERPGWSPPDPDTVNDPAGNPPSTRVRRVELPAGGSAVLDGGYEIRIPAGKALVGGNRRS</sequence>
<feature type="compositionally biased region" description="Basic and acidic residues" evidence="2">
    <location>
        <begin position="666"/>
        <end position="679"/>
    </location>
</feature>
<dbReference type="PANTHER" id="PTHR31005">
    <property type="entry name" value="DUF4139 DOMAIN-CONTAINING PROTEIN"/>
    <property type="match status" value="1"/>
</dbReference>
<feature type="region of interest" description="Disordered" evidence="2">
    <location>
        <begin position="356"/>
        <end position="460"/>
    </location>
</feature>
<dbReference type="InterPro" id="IPR025554">
    <property type="entry name" value="DUF4140"/>
</dbReference>
<dbReference type="Proteomes" id="UP001501752">
    <property type="component" value="Unassembled WGS sequence"/>
</dbReference>
<dbReference type="EMBL" id="BAABIS010000001">
    <property type="protein sequence ID" value="GAA4869548.1"/>
    <property type="molecule type" value="Genomic_DNA"/>
</dbReference>
<proteinExistence type="predicted"/>
<accession>A0ABP9E8U1</accession>
<name>A0ABP9E8U1_9ACTN</name>
<keyword evidence="6" id="KW-1185">Reference proteome</keyword>
<evidence type="ECO:0000313" key="6">
    <source>
        <dbReference type="Proteomes" id="UP001501752"/>
    </source>
</evidence>